<dbReference type="HOGENOM" id="CLU_155761_1_1_9"/>
<gene>
    <name evidence="2" type="ORF">HMPREF9088_0896</name>
</gene>
<dbReference type="PATRIC" id="fig|888064.11.peg.1427"/>
<sequence>MMEKTYTVRYEKNAQKAVKKMDKHQARLILSWISKNLEGTGSPRVHGKGLVGNKSSQW</sequence>
<reference evidence="2 3" key="1">
    <citation type="submission" date="2010-12" db="EMBL/GenBank/DDBJ databases">
        <authorList>
            <person name="Muzny D."/>
            <person name="Qin X."/>
            <person name="Deng J."/>
            <person name="Jiang H."/>
            <person name="Liu Y."/>
            <person name="Qu J."/>
            <person name="Song X.-Z."/>
            <person name="Zhang L."/>
            <person name="Thornton R."/>
            <person name="Coyle M."/>
            <person name="Francisco L."/>
            <person name="Jackson L."/>
            <person name="Javaid M."/>
            <person name="Korchina V."/>
            <person name="Kovar C."/>
            <person name="Mata R."/>
            <person name="Mathew T."/>
            <person name="Ngo R."/>
            <person name="Nguyen L."/>
            <person name="Nguyen N."/>
            <person name="Okwuonu G."/>
            <person name="Ongeri F."/>
            <person name="Pham C."/>
            <person name="Simmons D."/>
            <person name="Wilczek-Boney K."/>
            <person name="Hale W."/>
            <person name="Jakkamsetti A."/>
            <person name="Pham P."/>
            <person name="Ruth R."/>
            <person name="San Lucas F."/>
            <person name="Warren J."/>
            <person name="Zhang J."/>
            <person name="Zhao Z."/>
            <person name="Zhou C."/>
            <person name="Zhu D."/>
            <person name="Lee S."/>
            <person name="Bess C."/>
            <person name="Blankenburg K."/>
            <person name="Forbes L."/>
            <person name="Fu Q."/>
            <person name="Gubbala S."/>
            <person name="Hirani K."/>
            <person name="Jayaseelan J.C."/>
            <person name="Lara F."/>
            <person name="Munidasa M."/>
            <person name="Palculict T."/>
            <person name="Patil S."/>
            <person name="Pu L.-L."/>
            <person name="Saada N."/>
            <person name="Tang L."/>
            <person name="Weissenberger G."/>
            <person name="Zhu Y."/>
            <person name="Hemphill L."/>
            <person name="Shang Y."/>
            <person name="Youmans B."/>
            <person name="Ayvaz T."/>
            <person name="Ross M."/>
            <person name="Santibanez J."/>
            <person name="Aqrawi P."/>
            <person name="Gross S."/>
            <person name="Joshi V."/>
            <person name="Fowler G."/>
            <person name="Nazareth L."/>
            <person name="Reid J."/>
            <person name="Worley K."/>
            <person name="Petrosino J."/>
            <person name="Highlander S."/>
            <person name="Gibbs R."/>
        </authorList>
    </citation>
    <scope>NUCLEOTIDE SEQUENCE [LARGE SCALE GENOMIC DNA]</scope>
    <source>
        <strain evidence="3">DSM 15952 / CCUG 50447 / LMG 22039 / TP 1.5</strain>
    </source>
</reference>
<organism evidence="2 3">
    <name type="scientific">Enterococcus italicus (strain DSM 15952 / CCUG 50447 / LMG 22039 / TP 1.5)</name>
    <dbReference type="NCBI Taxonomy" id="888064"/>
    <lineage>
        <taxon>Bacteria</taxon>
        <taxon>Bacillati</taxon>
        <taxon>Bacillota</taxon>
        <taxon>Bacilli</taxon>
        <taxon>Lactobacillales</taxon>
        <taxon>Enterococcaceae</taxon>
        <taxon>Enterococcus</taxon>
    </lineage>
</organism>
<evidence type="ECO:0000256" key="1">
    <source>
        <dbReference type="SAM" id="MobiDB-lite"/>
    </source>
</evidence>
<dbReference type="eggNOG" id="COG2026">
    <property type="taxonomic scope" value="Bacteria"/>
</dbReference>
<dbReference type="Proteomes" id="UP000010296">
    <property type="component" value="Unassembled WGS sequence"/>
</dbReference>
<dbReference type="EMBL" id="AEPV01000033">
    <property type="protein sequence ID" value="EFU74307.1"/>
    <property type="molecule type" value="Genomic_DNA"/>
</dbReference>
<dbReference type="InterPro" id="IPR035093">
    <property type="entry name" value="RelE/ParE_toxin_dom_sf"/>
</dbReference>
<dbReference type="Gene3D" id="3.30.2310.20">
    <property type="entry name" value="RelE-like"/>
    <property type="match status" value="1"/>
</dbReference>
<feature type="region of interest" description="Disordered" evidence="1">
    <location>
        <begin position="39"/>
        <end position="58"/>
    </location>
</feature>
<proteinExistence type="predicted"/>
<evidence type="ECO:0000313" key="3">
    <source>
        <dbReference type="Proteomes" id="UP000010296"/>
    </source>
</evidence>
<accession>E6LEV6</accession>
<evidence type="ECO:0000313" key="2">
    <source>
        <dbReference type="EMBL" id="EFU74307.1"/>
    </source>
</evidence>
<dbReference type="SUPFAM" id="SSF143011">
    <property type="entry name" value="RelE-like"/>
    <property type="match status" value="1"/>
</dbReference>
<protein>
    <submittedName>
        <fullName evidence="2">Toxin-antitoxin system, toxin component, RelE family</fullName>
    </submittedName>
</protein>
<dbReference type="AlphaFoldDB" id="E6LEV6"/>
<keyword evidence="3" id="KW-1185">Reference proteome</keyword>
<name>E6LEV6_ENTI1</name>
<dbReference type="STRING" id="888064.HMPREF9088_0896"/>
<comment type="caution">
    <text evidence="2">The sequence shown here is derived from an EMBL/GenBank/DDBJ whole genome shotgun (WGS) entry which is preliminary data.</text>
</comment>